<dbReference type="AlphaFoldDB" id="V4RI14"/>
<name>V4RI14_9CAUL</name>
<dbReference type="PATRIC" id="fig|1121022.4.peg.2233"/>
<sequence length="45" mass="4729">MLDIFLKSDRAFVKTGGGDAETPGRQPPIGLTLQKRLSGQSGGID</sequence>
<evidence type="ECO:0000256" key="1">
    <source>
        <dbReference type="SAM" id="MobiDB-lite"/>
    </source>
</evidence>
<evidence type="ECO:0000313" key="3">
    <source>
        <dbReference type="Proteomes" id="UP000017837"/>
    </source>
</evidence>
<accession>V4RI14</accession>
<reference evidence="2 3" key="1">
    <citation type="journal article" date="2014" name="Nature">
        <title>Sequential evolution of bacterial morphology by co-option of a developmental regulator.</title>
        <authorList>
            <person name="Jiang C."/>
            <person name="Brown P.J."/>
            <person name="Ducret A."/>
            <person name="Brun Y.V."/>
        </authorList>
    </citation>
    <scope>NUCLEOTIDE SEQUENCE [LARGE SCALE GENOMIC DNA]</scope>
    <source>
        <strain evidence="2 3">DSM 16100</strain>
    </source>
</reference>
<dbReference type="Proteomes" id="UP000017837">
    <property type="component" value="Unassembled WGS sequence"/>
</dbReference>
<feature type="region of interest" description="Disordered" evidence="1">
    <location>
        <begin position="15"/>
        <end position="45"/>
    </location>
</feature>
<keyword evidence="3" id="KW-1185">Reference proteome</keyword>
<organism evidence="2 3">
    <name type="scientific">Asticcacaulis benevestitus DSM 16100 = ATCC BAA-896</name>
    <dbReference type="NCBI Taxonomy" id="1121022"/>
    <lineage>
        <taxon>Bacteria</taxon>
        <taxon>Pseudomonadati</taxon>
        <taxon>Pseudomonadota</taxon>
        <taxon>Alphaproteobacteria</taxon>
        <taxon>Caulobacterales</taxon>
        <taxon>Caulobacteraceae</taxon>
        <taxon>Asticcacaulis</taxon>
    </lineage>
</organism>
<comment type="caution">
    <text evidence="2">The sequence shown here is derived from an EMBL/GenBank/DDBJ whole genome shotgun (WGS) entry which is preliminary data.</text>
</comment>
<dbReference type="EMBL" id="AWGB01000020">
    <property type="protein sequence ID" value="ESQ90978.1"/>
    <property type="molecule type" value="Genomic_DNA"/>
</dbReference>
<proteinExistence type="predicted"/>
<evidence type="ECO:0000313" key="2">
    <source>
        <dbReference type="EMBL" id="ESQ90978.1"/>
    </source>
</evidence>
<protein>
    <submittedName>
        <fullName evidence="2">Uncharacterized protein</fullName>
    </submittedName>
</protein>
<gene>
    <name evidence="2" type="ORF">ABENE_11040</name>
</gene>